<protein>
    <recommendedName>
        <fullName evidence="3">DUF3791 domain-containing protein</fullName>
    </recommendedName>
</protein>
<gene>
    <name evidence="1" type="ORF">CLOHIR_00901</name>
</gene>
<dbReference type="STRING" id="500633.CLOHIR_00901"/>
<evidence type="ECO:0008006" key="3">
    <source>
        <dbReference type="Google" id="ProtNLM"/>
    </source>
</evidence>
<dbReference type="Proteomes" id="UP000003178">
    <property type="component" value="Unassembled WGS sequence"/>
</dbReference>
<keyword evidence="2" id="KW-1185">Reference proteome</keyword>
<dbReference type="OrthoDB" id="361365at2"/>
<comment type="caution">
    <text evidence="1">The sequence shown here is derived from an EMBL/GenBank/DDBJ whole genome shotgun (WGS) entry which is preliminary data.</text>
</comment>
<reference evidence="1 2" key="1">
    <citation type="submission" date="2008-09" db="EMBL/GenBank/DDBJ databases">
        <authorList>
            <person name="Fulton L."/>
            <person name="Clifton S."/>
            <person name="Fulton B."/>
            <person name="Xu J."/>
            <person name="Minx P."/>
            <person name="Pepin K.H."/>
            <person name="Johnson M."/>
            <person name="Thiruvilangam P."/>
            <person name="Bhonagiri V."/>
            <person name="Nash W.E."/>
            <person name="Mardis E.R."/>
            <person name="Wilson R.K."/>
        </authorList>
    </citation>
    <scope>NUCLEOTIDE SEQUENCE [LARGE SCALE GENOMIC DNA]</scope>
    <source>
        <strain evidence="1 2">DSM 13275</strain>
    </source>
</reference>
<accession>B6FYE9</accession>
<name>B6FYE9_PEPHT</name>
<reference evidence="1 2" key="2">
    <citation type="submission" date="2008-10" db="EMBL/GenBank/DDBJ databases">
        <title>Draft genome sequence of Clostridium hiranonis (DSM 13275).</title>
        <authorList>
            <person name="Sudarsanam P."/>
            <person name="Ley R."/>
            <person name="Guruge J."/>
            <person name="Turnbaugh P.J."/>
            <person name="Mahowald M."/>
            <person name="Liep D."/>
            <person name="Gordon J."/>
        </authorList>
    </citation>
    <scope>NUCLEOTIDE SEQUENCE [LARGE SCALE GENOMIC DNA]</scope>
    <source>
        <strain evidence="1 2">DSM 13275</strain>
    </source>
</reference>
<dbReference type="Pfam" id="PF12668">
    <property type="entry name" value="DUF3791"/>
    <property type="match status" value="1"/>
</dbReference>
<dbReference type="EMBL" id="ABWP01000035">
    <property type="protein sequence ID" value="EEA85463.1"/>
    <property type="molecule type" value="Genomic_DNA"/>
</dbReference>
<proteinExistence type="predicted"/>
<dbReference type="AlphaFoldDB" id="B6FYE9"/>
<dbReference type="HOGENOM" id="CLU_174021_1_0_9"/>
<dbReference type="RefSeq" id="WP_006439813.1">
    <property type="nucleotide sequence ID" value="NZ_DS995356.1"/>
</dbReference>
<evidence type="ECO:0000313" key="1">
    <source>
        <dbReference type="EMBL" id="EEA85463.1"/>
    </source>
</evidence>
<organism evidence="1 2">
    <name type="scientific">Peptacetobacter hiranonis (strain DSM 13275 / JCM 10541 / KCTC 15199 / TO-931)</name>
    <name type="common">Clostridium hiranonis</name>
    <dbReference type="NCBI Taxonomy" id="500633"/>
    <lineage>
        <taxon>Bacteria</taxon>
        <taxon>Bacillati</taxon>
        <taxon>Bacillota</taxon>
        <taxon>Clostridia</taxon>
        <taxon>Peptostreptococcales</taxon>
        <taxon>Peptostreptococcaceae</taxon>
        <taxon>Peptacetobacter</taxon>
    </lineage>
</organism>
<dbReference type="InterPro" id="IPR024269">
    <property type="entry name" value="DUF3791"/>
</dbReference>
<evidence type="ECO:0000313" key="2">
    <source>
        <dbReference type="Proteomes" id="UP000003178"/>
    </source>
</evidence>
<sequence>MINEKEMDFVVYCVENLANYINEDSVKVFDLLDENELIEGYILKFYDILHTQGKVWIVEDLVEQLEKSGCDEYVSK</sequence>